<dbReference type="OrthoDB" id="10388471at2759"/>
<dbReference type="EMBL" id="CAGKOT010000015">
    <property type="protein sequence ID" value="CAB5360846.1"/>
    <property type="molecule type" value="Genomic_DNA"/>
</dbReference>
<comment type="caution">
    <text evidence="1">The sequence shown here is derived from an EMBL/GenBank/DDBJ whole genome shotgun (WGS) entry which is preliminary data.</text>
</comment>
<proteinExistence type="predicted"/>
<dbReference type="VEuPathDB" id="FungiDB:RhiirFUN_007708"/>
<protein>
    <submittedName>
        <fullName evidence="1">Uncharacterized protein</fullName>
    </submittedName>
</protein>
<reference evidence="1" key="1">
    <citation type="submission" date="2020-05" db="EMBL/GenBank/DDBJ databases">
        <authorList>
            <person name="Rincon C."/>
            <person name="Sanders R I."/>
            <person name="Robbins C."/>
            <person name="Chaturvedi A."/>
        </authorList>
    </citation>
    <scope>NUCLEOTIDE SEQUENCE</scope>
    <source>
        <strain evidence="1">CHB12</strain>
    </source>
</reference>
<sequence length="132" mass="14550">MFNKSEEAGEPFEDEDEVLALIEYKESLRVCVPILINYANSPLPPAPAVVIRAAAAGGALNANFNVVALNSSNRRTYLKHSEYAIFNGLGETPETRRAERMKFIGALADLFTTARPGICGQLLEEDKQEHQQ</sequence>
<dbReference type="AlphaFoldDB" id="A0A915Z4C2"/>
<gene>
    <name evidence="1" type="ORF">CHRIB12_LOCUS8439</name>
</gene>
<evidence type="ECO:0000313" key="1">
    <source>
        <dbReference type="EMBL" id="CAB5360846.1"/>
    </source>
</evidence>
<organism evidence="1 2">
    <name type="scientific">Rhizophagus irregularis</name>
    <dbReference type="NCBI Taxonomy" id="588596"/>
    <lineage>
        <taxon>Eukaryota</taxon>
        <taxon>Fungi</taxon>
        <taxon>Fungi incertae sedis</taxon>
        <taxon>Mucoromycota</taxon>
        <taxon>Glomeromycotina</taxon>
        <taxon>Glomeromycetes</taxon>
        <taxon>Glomerales</taxon>
        <taxon>Glomeraceae</taxon>
        <taxon>Rhizophagus</taxon>
    </lineage>
</organism>
<dbReference type="Proteomes" id="UP000684084">
    <property type="component" value="Unassembled WGS sequence"/>
</dbReference>
<name>A0A915Z4C2_9GLOM</name>
<accession>A0A915Z4C2</accession>
<evidence type="ECO:0000313" key="2">
    <source>
        <dbReference type="Proteomes" id="UP000684084"/>
    </source>
</evidence>